<dbReference type="AlphaFoldDB" id="A0A967C223"/>
<accession>A0A967C223</accession>
<evidence type="ECO:0000256" key="1">
    <source>
        <dbReference type="SAM" id="SignalP"/>
    </source>
</evidence>
<organism evidence="2 3">
    <name type="scientific">Pelagibius litoralis</name>
    <dbReference type="NCBI Taxonomy" id="374515"/>
    <lineage>
        <taxon>Bacteria</taxon>
        <taxon>Pseudomonadati</taxon>
        <taxon>Pseudomonadota</taxon>
        <taxon>Alphaproteobacteria</taxon>
        <taxon>Rhodospirillales</taxon>
        <taxon>Rhodovibrionaceae</taxon>
        <taxon>Pelagibius</taxon>
    </lineage>
</organism>
<evidence type="ECO:0000313" key="2">
    <source>
        <dbReference type="EMBL" id="NIA67613.1"/>
    </source>
</evidence>
<dbReference type="EMBL" id="JAAQPH010000002">
    <property type="protein sequence ID" value="NIA67613.1"/>
    <property type="molecule type" value="Genomic_DNA"/>
</dbReference>
<name>A0A967C223_9PROT</name>
<sequence length="147" mass="15947">MARLLVAGLLATAGIAQPASAQSLPAGQKTECWRGWGYILDGESRAYKSQEMLLVTLGPTLWEAGRPVELFLLDRASGHISEVPPIRVIPENPRTYYRGRLNYVDTLAAIEDSGDLMTLGLSHIEPAAAGIPAKEGYNRWACGLPEE</sequence>
<keyword evidence="3" id="KW-1185">Reference proteome</keyword>
<feature type="chain" id="PRO_5037075308" evidence="1">
    <location>
        <begin position="22"/>
        <end position="147"/>
    </location>
</feature>
<proteinExistence type="predicted"/>
<reference evidence="2" key="1">
    <citation type="submission" date="2020-03" db="EMBL/GenBank/DDBJ databases">
        <title>Genome of Pelagibius litoralis DSM 21314T.</title>
        <authorList>
            <person name="Wang G."/>
        </authorList>
    </citation>
    <scope>NUCLEOTIDE SEQUENCE</scope>
    <source>
        <strain evidence="2">DSM 21314</strain>
    </source>
</reference>
<dbReference type="RefSeq" id="WP_167221345.1">
    <property type="nucleotide sequence ID" value="NZ_JAAQPH010000002.1"/>
</dbReference>
<gene>
    <name evidence="2" type="ORF">HBA54_03320</name>
</gene>
<dbReference type="Proteomes" id="UP000761264">
    <property type="component" value="Unassembled WGS sequence"/>
</dbReference>
<protein>
    <submittedName>
        <fullName evidence="2">Uncharacterized protein</fullName>
    </submittedName>
</protein>
<comment type="caution">
    <text evidence="2">The sequence shown here is derived from an EMBL/GenBank/DDBJ whole genome shotgun (WGS) entry which is preliminary data.</text>
</comment>
<evidence type="ECO:0000313" key="3">
    <source>
        <dbReference type="Proteomes" id="UP000761264"/>
    </source>
</evidence>
<feature type="signal peptide" evidence="1">
    <location>
        <begin position="1"/>
        <end position="21"/>
    </location>
</feature>
<keyword evidence="1" id="KW-0732">Signal</keyword>